<proteinExistence type="inferred from homology"/>
<protein>
    <submittedName>
        <fullName evidence="7">Uncharacterized protein</fullName>
    </submittedName>
</protein>
<keyword evidence="8" id="KW-1185">Reference proteome</keyword>
<dbReference type="AlphaFoldDB" id="A0A6J8EP36"/>
<gene>
    <name evidence="7" type="ORF">MCOR_54310</name>
</gene>
<dbReference type="PROSITE" id="PS51419">
    <property type="entry name" value="RAB"/>
    <property type="match status" value="1"/>
</dbReference>
<dbReference type="GO" id="GO:0003924">
    <property type="term" value="F:GTPase activity"/>
    <property type="evidence" value="ECO:0007669"/>
    <property type="project" value="InterPro"/>
</dbReference>
<dbReference type="GO" id="GO:0005525">
    <property type="term" value="F:GTP binding"/>
    <property type="evidence" value="ECO:0007669"/>
    <property type="project" value="UniProtKB-KW"/>
</dbReference>
<evidence type="ECO:0000256" key="2">
    <source>
        <dbReference type="ARBA" id="ARBA00022741"/>
    </source>
</evidence>
<evidence type="ECO:0000313" key="7">
    <source>
        <dbReference type="EMBL" id="CAC5422248.1"/>
    </source>
</evidence>
<keyword evidence="6" id="KW-0472">Membrane</keyword>
<dbReference type="PRINTS" id="PR00449">
    <property type="entry name" value="RASTRNSFRMNG"/>
</dbReference>
<evidence type="ECO:0000256" key="3">
    <source>
        <dbReference type="ARBA" id="ARBA00023134"/>
    </source>
</evidence>
<evidence type="ECO:0000256" key="5">
    <source>
        <dbReference type="SAM" id="MobiDB-lite"/>
    </source>
</evidence>
<reference evidence="7 8" key="1">
    <citation type="submission" date="2020-06" db="EMBL/GenBank/DDBJ databases">
        <authorList>
            <person name="Li R."/>
            <person name="Bekaert M."/>
        </authorList>
    </citation>
    <scope>NUCLEOTIDE SEQUENCE [LARGE SCALE GENOMIC DNA]</scope>
    <source>
        <strain evidence="8">wild</strain>
    </source>
</reference>
<feature type="transmembrane region" description="Helical" evidence="6">
    <location>
        <begin position="18"/>
        <end position="37"/>
    </location>
</feature>
<dbReference type="EMBL" id="CACVKT020009531">
    <property type="protein sequence ID" value="CAC5422248.1"/>
    <property type="molecule type" value="Genomic_DNA"/>
</dbReference>
<dbReference type="InterPro" id="IPR001806">
    <property type="entry name" value="Small_GTPase"/>
</dbReference>
<dbReference type="SMART" id="SM00173">
    <property type="entry name" value="RAS"/>
    <property type="match status" value="1"/>
</dbReference>
<keyword evidence="3" id="KW-0342">GTP-binding</keyword>
<dbReference type="InterPro" id="IPR027417">
    <property type="entry name" value="P-loop_NTPase"/>
</dbReference>
<evidence type="ECO:0000256" key="1">
    <source>
        <dbReference type="ARBA" id="ARBA00006270"/>
    </source>
</evidence>
<name>A0A6J8EP36_MYTCO</name>
<sequence length="162" mass="18953">MWNNTIDHDLISTLYVQWVRPTIITLCPTCSVFVFVYDKTDRKSFDHIDYLYNIVNDHAHYEACEFFLVGNKIDEKEKKRVKRQEGLNKKKQLNMKFFIKTSAVTEDNIDILFQEIAETVRKKQEEKGDTVLLKDKQPEDTNANSEINAKNSKPSKLCCSLL</sequence>
<dbReference type="PANTHER" id="PTHR47980">
    <property type="entry name" value="LD44762P"/>
    <property type="match status" value="1"/>
</dbReference>
<feature type="region of interest" description="Disordered" evidence="5">
    <location>
        <begin position="127"/>
        <end position="155"/>
    </location>
</feature>
<dbReference type="Gene3D" id="3.40.50.300">
    <property type="entry name" value="P-loop containing nucleotide triphosphate hydrolases"/>
    <property type="match status" value="1"/>
</dbReference>
<evidence type="ECO:0000256" key="4">
    <source>
        <dbReference type="ARBA" id="ARBA00023289"/>
    </source>
</evidence>
<dbReference type="Proteomes" id="UP000507470">
    <property type="component" value="Unassembled WGS sequence"/>
</dbReference>
<keyword evidence="4" id="KW-0636">Prenylation</keyword>
<keyword evidence="4" id="KW-0449">Lipoprotein</keyword>
<dbReference type="OrthoDB" id="265044at2759"/>
<feature type="compositionally biased region" description="Basic and acidic residues" evidence="5">
    <location>
        <begin position="127"/>
        <end position="139"/>
    </location>
</feature>
<accession>A0A6J8EP36</accession>
<keyword evidence="2" id="KW-0547">Nucleotide-binding</keyword>
<keyword evidence="6" id="KW-0812">Transmembrane</keyword>
<dbReference type="Pfam" id="PF00071">
    <property type="entry name" value="Ras"/>
    <property type="match status" value="1"/>
</dbReference>
<comment type="similarity">
    <text evidence="1">Belongs to the small GTPase superfamily. Rab family.</text>
</comment>
<keyword evidence="6" id="KW-1133">Transmembrane helix</keyword>
<dbReference type="SMART" id="SM00175">
    <property type="entry name" value="RAB"/>
    <property type="match status" value="1"/>
</dbReference>
<organism evidence="7 8">
    <name type="scientific">Mytilus coruscus</name>
    <name type="common">Sea mussel</name>
    <dbReference type="NCBI Taxonomy" id="42192"/>
    <lineage>
        <taxon>Eukaryota</taxon>
        <taxon>Metazoa</taxon>
        <taxon>Spiralia</taxon>
        <taxon>Lophotrochozoa</taxon>
        <taxon>Mollusca</taxon>
        <taxon>Bivalvia</taxon>
        <taxon>Autobranchia</taxon>
        <taxon>Pteriomorphia</taxon>
        <taxon>Mytilida</taxon>
        <taxon>Mytiloidea</taxon>
        <taxon>Mytilidae</taxon>
        <taxon>Mytilinae</taxon>
        <taxon>Mytilus</taxon>
    </lineage>
</organism>
<dbReference type="PROSITE" id="PS51421">
    <property type="entry name" value="RAS"/>
    <property type="match status" value="1"/>
</dbReference>
<evidence type="ECO:0000313" key="8">
    <source>
        <dbReference type="Proteomes" id="UP000507470"/>
    </source>
</evidence>
<feature type="compositionally biased region" description="Polar residues" evidence="5">
    <location>
        <begin position="140"/>
        <end position="154"/>
    </location>
</feature>
<dbReference type="SUPFAM" id="SSF52540">
    <property type="entry name" value="P-loop containing nucleoside triphosphate hydrolases"/>
    <property type="match status" value="1"/>
</dbReference>
<dbReference type="InterPro" id="IPR050305">
    <property type="entry name" value="Small_GTPase_Rab"/>
</dbReference>
<evidence type="ECO:0000256" key="6">
    <source>
        <dbReference type="SAM" id="Phobius"/>
    </source>
</evidence>